<evidence type="ECO:0000256" key="1">
    <source>
        <dbReference type="SAM" id="MobiDB-lite"/>
    </source>
</evidence>
<feature type="region of interest" description="Disordered" evidence="1">
    <location>
        <begin position="1"/>
        <end position="36"/>
    </location>
</feature>
<comment type="caution">
    <text evidence="2">The sequence shown here is derived from an EMBL/GenBank/DDBJ whole genome shotgun (WGS) entry which is preliminary data.</text>
</comment>
<sequence>MLASNKDGNVSTKHVNFVSQPMLASNKDGNVSKDRDNRETMVTYQNGRDCASASQPSIDNVPIPCALSSDNLWDLGEQVGSEKIGSGSSIQEENFNMEFLDVDDSLWNSNLCDFDSLLDLY</sequence>
<proteinExistence type="predicted"/>
<name>A0A396HUA7_MEDTR</name>
<feature type="compositionally biased region" description="Polar residues" evidence="1">
    <location>
        <begin position="1"/>
        <end position="29"/>
    </location>
</feature>
<protein>
    <submittedName>
        <fullName evidence="2">Uncharacterized protein</fullName>
    </submittedName>
</protein>
<reference evidence="2" key="1">
    <citation type="journal article" date="2018" name="Nat. Plants">
        <title>Whole-genome landscape of Medicago truncatula symbiotic genes.</title>
        <authorList>
            <person name="Pecrix Y."/>
            <person name="Gamas P."/>
            <person name="Carrere S."/>
        </authorList>
    </citation>
    <scope>NUCLEOTIDE SEQUENCE</scope>
    <source>
        <tissue evidence="2">Leaves</tissue>
    </source>
</reference>
<gene>
    <name evidence="2" type="ORF">MtrunA17_Chr5g0434861</name>
</gene>
<evidence type="ECO:0000313" key="2">
    <source>
        <dbReference type="EMBL" id="RHN56936.1"/>
    </source>
</evidence>
<accession>A0A396HUA7</accession>
<dbReference type="Proteomes" id="UP000265566">
    <property type="component" value="Chromosome 5"/>
</dbReference>
<dbReference type="EMBL" id="PSQE01000005">
    <property type="protein sequence ID" value="RHN56936.1"/>
    <property type="molecule type" value="Genomic_DNA"/>
</dbReference>
<dbReference type="AlphaFoldDB" id="A0A396HUA7"/>
<organism evidence="2">
    <name type="scientific">Medicago truncatula</name>
    <name type="common">Barrel medic</name>
    <name type="synonym">Medicago tribuloides</name>
    <dbReference type="NCBI Taxonomy" id="3880"/>
    <lineage>
        <taxon>Eukaryota</taxon>
        <taxon>Viridiplantae</taxon>
        <taxon>Streptophyta</taxon>
        <taxon>Embryophyta</taxon>
        <taxon>Tracheophyta</taxon>
        <taxon>Spermatophyta</taxon>
        <taxon>Magnoliopsida</taxon>
        <taxon>eudicotyledons</taxon>
        <taxon>Gunneridae</taxon>
        <taxon>Pentapetalae</taxon>
        <taxon>rosids</taxon>
        <taxon>fabids</taxon>
        <taxon>Fabales</taxon>
        <taxon>Fabaceae</taxon>
        <taxon>Papilionoideae</taxon>
        <taxon>50 kb inversion clade</taxon>
        <taxon>NPAAA clade</taxon>
        <taxon>Hologalegina</taxon>
        <taxon>IRL clade</taxon>
        <taxon>Trifolieae</taxon>
        <taxon>Medicago</taxon>
    </lineage>
</organism>
<dbReference type="Gramene" id="rna32406">
    <property type="protein sequence ID" value="RHN56936.1"/>
    <property type="gene ID" value="gene32406"/>
</dbReference>